<dbReference type="GO" id="GO:0046872">
    <property type="term" value="F:metal ion binding"/>
    <property type="evidence" value="ECO:0007669"/>
    <property type="project" value="UniProtKB-KW"/>
</dbReference>
<evidence type="ECO:0000313" key="8">
    <source>
        <dbReference type="EMBL" id="RVW79227.1"/>
    </source>
</evidence>
<dbReference type="InterPro" id="IPR023214">
    <property type="entry name" value="HAD_sf"/>
</dbReference>
<sequence>MSGFSKRFGRILASQRGYRKLRRRPAKSKAKELELGVKICIEEELPDDPENFATNAYDDLFPYSFEAWFKNIAEMLRLDVPIAMKLAFEVHIANSTKNGGTRTMPLMFCPCHNIYLNLKLPILMLGDIVISVETAARQAEERGHTLLDEIRILMVHGLLHLLGFDHEISDEAEVEMEKGGRNSFEDSFTSLSWFFFNTSTMLNSKSQITATTAKALKEALSRGVKVVVATGKARPAVITALKAVDLVGKDGVISEFSPGVFIQVYLFPLVLFIFQHAGCI</sequence>
<dbReference type="GO" id="GO:0004222">
    <property type="term" value="F:metalloendopeptidase activity"/>
    <property type="evidence" value="ECO:0007669"/>
    <property type="project" value="InterPro"/>
</dbReference>
<gene>
    <name evidence="8" type="primary">YBEY_1</name>
    <name evidence="8" type="ORF">CK203_045170</name>
</gene>
<dbReference type="Proteomes" id="UP000288805">
    <property type="component" value="Unassembled WGS sequence"/>
</dbReference>
<accession>A0A438H4I8</accession>
<comment type="caution">
    <text evidence="8">The sequence shown here is derived from an EMBL/GenBank/DDBJ whole genome shotgun (WGS) entry which is preliminary data.</text>
</comment>
<dbReference type="Gene3D" id="3.40.390.30">
    <property type="entry name" value="Metalloproteases ('zincins'), catalytic domain"/>
    <property type="match status" value="1"/>
</dbReference>
<evidence type="ECO:0000256" key="4">
    <source>
        <dbReference type="ARBA" id="ARBA00022723"/>
    </source>
</evidence>
<evidence type="ECO:0000313" key="9">
    <source>
        <dbReference type="Proteomes" id="UP000288805"/>
    </source>
</evidence>
<dbReference type="PANTHER" id="PTHR46986">
    <property type="entry name" value="ENDORIBONUCLEASE YBEY, CHLOROPLASTIC"/>
    <property type="match status" value="1"/>
</dbReference>
<dbReference type="Pfam" id="PF08282">
    <property type="entry name" value="Hydrolase_3"/>
    <property type="match status" value="1"/>
</dbReference>
<dbReference type="InterPro" id="IPR020549">
    <property type="entry name" value="YbeY_CS"/>
</dbReference>
<dbReference type="GO" id="GO:0006364">
    <property type="term" value="P:rRNA processing"/>
    <property type="evidence" value="ECO:0007669"/>
    <property type="project" value="InterPro"/>
</dbReference>
<name>A0A438H4I8_VITVI</name>
<dbReference type="PROSITE" id="PS01306">
    <property type="entry name" value="UPF0054"/>
    <property type="match status" value="1"/>
</dbReference>
<keyword evidence="7" id="KW-0862">Zinc</keyword>
<dbReference type="GO" id="GO:0004519">
    <property type="term" value="F:endonuclease activity"/>
    <property type="evidence" value="ECO:0007669"/>
    <property type="project" value="UniProtKB-KW"/>
</dbReference>
<dbReference type="InterPro" id="IPR023091">
    <property type="entry name" value="MetalPrtase_cat_dom_sf_prd"/>
</dbReference>
<keyword evidence="3" id="KW-0540">Nuclease</keyword>
<dbReference type="HAMAP" id="MF_00009">
    <property type="entry name" value="Endoribonucl_YbeY"/>
    <property type="match status" value="1"/>
</dbReference>
<evidence type="ECO:0000256" key="3">
    <source>
        <dbReference type="ARBA" id="ARBA00022722"/>
    </source>
</evidence>
<comment type="similarity">
    <text evidence="2">Belongs to the endoribonuclease YbeY family.</text>
</comment>
<comment type="cofactor">
    <cofactor evidence="1">
        <name>Zn(2+)</name>
        <dbReference type="ChEBI" id="CHEBI:29105"/>
    </cofactor>
</comment>
<evidence type="ECO:0000256" key="1">
    <source>
        <dbReference type="ARBA" id="ARBA00001947"/>
    </source>
</evidence>
<evidence type="ECO:0000256" key="6">
    <source>
        <dbReference type="ARBA" id="ARBA00022801"/>
    </source>
</evidence>
<organism evidence="8 9">
    <name type="scientific">Vitis vinifera</name>
    <name type="common">Grape</name>
    <dbReference type="NCBI Taxonomy" id="29760"/>
    <lineage>
        <taxon>Eukaryota</taxon>
        <taxon>Viridiplantae</taxon>
        <taxon>Streptophyta</taxon>
        <taxon>Embryophyta</taxon>
        <taxon>Tracheophyta</taxon>
        <taxon>Spermatophyta</taxon>
        <taxon>Magnoliopsida</taxon>
        <taxon>eudicotyledons</taxon>
        <taxon>Gunneridae</taxon>
        <taxon>Pentapetalae</taxon>
        <taxon>rosids</taxon>
        <taxon>Vitales</taxon>
        <taxon>Vitaceae</taxon>
        <taxon>Viteae</taxon>
        <taxon>Vitis</taxon>
    </lineage>
</organism>
<keyword evidence="6" id="KW-0378">Hydrolase</keyword>
<dbReference type="InterPro" id="IPR002036">
    <property type="entry name" value="YbeY"/>
</dbReference>
<dbReference type="NCBIfam" id="TIGR00043">
    <property type="entry name" value="rRNA maturation RNase YbeY"/>
    <property type="match status" value="1"/>
</dbReference>
<keyword evidence="4" id="KW-0479">Metal-binding</keyword>
<evidence type="ECO:0000256" key="2">
    <source>
        <dbReference type="ARBA" id="ARBA00010875"/>
    </source>
</evidence>
<dbReference type="InterPro" id="IPR036412">
    <property type="entry name" value="HAD-like_sf"/>
</dbReference>
<dbReference type="SUPFAM" id="SSF55486">
    <property type="entry name" value="Metalloproteases ('zincins'), catalytic domain"/>
    <property type="match status" value="1"/>
</dbReference>
<dbReference type="Pfam" id="PF02130">
    <property type="entry name" value="YbeY"/>
    <property type="match status" value="1"/>
</dbReference>
<proteinExistence type="inferred from homology"/>
<dbReference type="SUPFAM" id="SSF56784">
    <property type="entry name" value="HAD-like"/>
    <property type="match status" value="1"/>
</dbReference>
<keyword evidence="5" id="KW-0255">Endonuclease</keyword>
<dbReference type="PANTHER" id="PTHR46986:SF1">
    <property type="entry name" value="ENDORIBONUCLEASE YBEY, CHLOROPLASTIC"/>
    <property type="match status" value="1"/>
</dbReference>
<reference evidence="8 9" key="1">
    <citation type="journal article" date="2018" name="PLoS Genet.">
        <title>Population sequencing reveals clonal diversity and ancestral inbreeding in the grapevine cultivar Chardonnay.</title>
        <authorList>
            <person name="Roach M.J."/>
            <person name="Johnson D.L."/>
            <person name="Bohlmann J."/>
            <person name="van Vuuren H.J."/>
            <person name="Jones S.J."/>
            <person name="Pretorius I.S."/>
            <person name="Schmidt S.A."/>
            <person name="Borneman A.R."/>
        </authorList>
    </citation>
    <scope>NUCLEOTIDE SEQUENCE [LARGE SCALE GENOMIC DNA]</scope>
    <source>
        <strain evidence="9">cv. Chardonnay</strain>
        <tissue evidence="8">Leaf</tissue>
    </source>
</reference>
<evidence type="ECO:0000256" key="5">
    <source>
        <dbReference type="ARBA" id="ARBA00022759"/>
    </source>
</evidence>
<evidence type="ECO:0000256" key="7">
    <source>
        <dbReference type="ARBA" id="ARBA00022833"/>
    </source>
</evidence>
<dbReference type="EMBL" id="QGNW01000284">
    <property type="protein sequence ID" value="RVW79227.1"/>
    <property type="molecule type" value="Genomic_DNA"/>
</dbReference>
<dbReference type="AlphaFoldDB" id="A0A438H4I8"/>
<dbReference type="Gene3D" id="3.40.50.1000">
    <property type="entry name" value="HAD superfamily/HAD-like"/>
    <property type="match status" value="1"/>
</dbReference>
<protein>
    <submittedName>
        <fullName evidence="8">Endoribonuclease YBEY, chloroplastic</fullName>
    </submittedName>
</protein>